<dbReference type="InterPro" id="IPR045594">
    <property type="entry name" value="DUF6460"/>
</dbReference>
<protein>
    <recommendedName>
        <fullName evidence="2">DUF6460 domain-containing protein</fullName>
    </recommendedName>
</protein>
<accession>A0A4R2GPP6</accession>
<keyword evidence="1" id="KW-0472">Membrane</keyword>
<proteinExistence type="predicted"/>
<organism evidence="3 4">
    <name type="scientific">Camelimonas lactis</name>
    <dbReference type="NCBI Taxonomy" id="659006"/>
    <lineage>
        <taxon>Bacteria</taxon>
        <taxon>Pseudomonadati</taxon>
        <taxon>Pseudomonadota</taxon>
        <taxon>Alphaproteobacteria</taxon>
        <taxon>Hyphomicrobiales</taxon>
        <taxon>Chelatococcaceae</taxon>
        <taxon>Camelimonas</taxon>
    </lineage>
</organism>
<evidence type="ECO:0000256" key="1">
    <source>
        <dbReference type="SAM" id="Phobius"/>
    </source>
</evidence>
<gene>
    <name evidence="3" type="ORF">EV666_112126</name>
</gene>
<name>A0A4R2GPP6_9HYPH</name>
<feature type="transmembrane region" description="Helical" evidence="1">
    <location>
        <begin position="20"/>
        <end position="39"/>
    </location>
</feature>
<dbReference type="RefSeq" id="WP_132009063.1">
    <property type="nucleotide sequence ID" value="NZ_JBHUNN010000002.1"/>
</dbReference>
<keyword evidence="1" id="KW-0812">Transmembrane</keyword>
<reference evidence="3 4" key="1">
    <citation type="submission" date="2019-03" db="EMBL/GenBank/DDBJ databases">
        <title>Genomic Encyclopedia of Type Strains, Phase IV (KMG-IV): sequencing the most valuable type-strain genomes for metagenomic binning, comparative biology and taxonomic classification.</title>
        <authorList>
            <person name="Goeker M."/>
        </authorList>
    </citation>
    <scope>NUCLEOTIDE SEQUENCE [LARGE SCALE GENOMIC DNA]</scope>
    <source>
        <strain evidence="3 4">DSM 22958</strain>
    </source>
</reference>
<dbReference type="EMBL" id="SLWL01000012">
    <property type="protein sequence ID" value="TCO11538.1"/>
    <property type="molecule type" value="Genomic_DNA"/>
</dbReference>
<dbReference type="Proteomes" id="UP000294881">
    <property type="component" value="Unassembled WGS sequence"/>
</dbReference>
<evidence type="ECO:0000313" key="3">
    <source>
        <dbReference type="EMBL" id="TCO11538.1"/>
    </source>
</evidence>
<keyword evidence="4" id="KW-1185">Reference proteome</keyword>
<keyword evidence="1" id="KW-1133">Transmembrane helix</keyword>
<comment type="caution">
    <text evidence="3">The sequence shown here is derived from an EMBL/GenBank/DDBJ whole genome shotgun (WGS) entry which is preliminary data.</text>
</comment>
<sequence length="91" mass="9717">MAEGRGGVSGFLGGSPVSVLARLVFLSVLVGAAMAFLDITPVGLYESVARFVRRLVANGFAVLGDVGMWFVYGAMVVAPVWLILRILNFRK</sequence>
<dbReference type="Pfam" id="PF20061">
    <property type="entry name" value="DUF6460"/>
    <property type="match status" value="1"/>
</dbReference>
<evidence type="ECO:0000313" key="4">
    <source>
        <dbReference type="Proteomes" id="UP000294881"/>
    </source>
</evidence>
<dbReference type="OrthoDB" id="8480887at2"/>
<evidence type="ECO:0000259" key="2">
    <source>
        <dbReference type="Pfam" id="PF20061"/>
    </source>
</evidence>
<feature type="domain" description="DUF6460" evidence="2">
    <location>
        <begin position="57"/>
        <end position="90"/>
    </location>
</feature>
<dbReference type="AlphaFoldDB" id="A0A4R2GPP6"/>
<feature type="transmembrane region" description="Helical" evidence="1">
    <location>
        <begin position="60"/>
        <end position="84"/>
    </location>
</feature>